<dbReference type="EMBL" id="CAEZYQ010000005">
    <property type="protein sequence ID" value="CAB4735179.1"/>
    <property type="molecule type" value="Genomic_DNA"/>
</dbReference>
<dbReference type="Gene3D" id="3.40.50.300">
    <property type="entry name" value="P-loop containing nucleotide triphosphate hydrolases"/>
    <property type="match status" value="2"/>
</dbReference>
<organism evidence="2">
    <name type="scientific">freshwater metagenome</name>
    <dbReference type="NCBI Taxonomy" id="449393"/>
    <lineage>
        <taxon>unclassified sequences</taxon>
        <taxon>metagenomes</taxon>
        <taxon>ecological metagenomes</taxon>
    </lineage>
</organism>
<dbReference type="InterPro" id="IPR050742">
    <property type="entry name" value="Helicase_Restrict-Modif_Enz"/>
</dbReference>
<dbReference type="AlphaFoldDB" id="A0A6J6SLR6"/>
<dbReference type="PANTHER" id="PTHR47396:SF1">
    <property type="entry name" value="ATP-DEPENDENT HELICASE IRC3-RELATED"/>
    <property type="match status" value="1"/>
</dbReference>
<sequence>MVDETHHVGEDGFYSKLLEVLEDSSQFGVTATPWRGDRYDIEDHFGPASYKLGIEEGMHRGYLAQVDYRLFVDNIDWEVVKDASRRSYSMKELNTKLFLPQRDEAVRDELLAAWNSTLDPRGIVFCQTIEHAERMAELLRRTPEWRNTQAVHTGPGLSMRERQLRLIDFRAGRIPILTAVDILNEGVDVPDVNIICFARVTHSRRIFVQQLGRGLRLREGKNKVVALDFVSDLRRVAAVLNLRRQAEAEEIEVLPDVPQPEITFSDAEAESLLEQWILDAASLETANDDHRLQFIDPEVTVS</sequence>
<dbReference type="SUPFAM" id="SSF52540">
    <property type="entry name" value="P-loop containing nucleoside triphosphate hydrolases"/>
    <property type="match status" value="1"/>
</dbReference>
<proteinExistence type="predicted"/>
<protein>
    <submittedName>
        <fullName evidence="2">Unannotated protein</fullName>
    </submittedName>
</protein>
<gene>
    <name evidence="2" type="ORF">UFOPK2761_00828</name>
</gene>
<dbReference type="GO" id="GO:0061749">
    <property type="term" value="F:forked DNA-dependent helicase activity"/>
    <property type="evidence" value="ECO:0007669"/>
    <property type="project" value="TreeGrafter"/>
</dbReference>
<dbReference type="PANTHER" id="PTHR47396">
    <property type="entry name" value="TYPE I RESTRICTION ENZYME ECOKI R PROTEIN"/>
    <property type="match status" value="1"/>
</dbReference>
<dbReference type="Pfam" id="PF00271">
    <property type="entry name" value="Helicase_C"/>
    <property type="match status" value="1"/>
</dbReference>
<feature type="domain" description="Helicase C-terminal" evidence="1">
    <location>
        <begin position="98"/>
        <end position="262"/>
    </location>
</feature>
<reference evidence="2" key="1">
    <citation type="submission" date="2020-05" db="EMBL/GenBank/DDBJ databases">
        <authorList>
            <person name="Chiriac C."/>
            <person name="Salcher M."/>
            <person name="Ghai R."/>
            <person name="Kavagutti S V."/>
        </authorList>
    </citation>
    <scope>NUCLEOTIDE SEQUENCE</scope>
</reference>
<dbReference type="InterPro" id="IPR027417">
    <property type="entry name" value="P-loop_NTPase"/>
</dbReference>
<accession>A0A6J6SLR6</accession>
<dbReference type="SMART" id="SM00490">
    <property type="entry name" value="HELICc"/>
    <property type="match status" value="1"/>
</dbReference>
<evidence type="ECO:0000259" key="1">
    <source>
        <dbReference type="PROSITE" id="PS51194"/>
    </source>
</evidence>
<dbReference type="GO" id="GO:0000403">
    <property type="term" value="F:Y-form DNA binding"/>
    <property type="evidence" value="ECO:0007669"/>
    <property type="project" value="TreeGrafter"/>
</dbReference>
<dbReference type="GO" id="GO:0036121">
    <property type="term" value="F:double-stranded DNA helicase activity"/>
    <property type="evidence" value="ECO:0007669"/>
    <property type="project" value="TreeGrafter"/>
</dbReference>
<dbReference type="InterPro" id="IPR001650">
    <property type="entry name" value="Helicase_C-like"/>
</dbReference>
<dbReference type="CDD" id="cd18799">
    <property type="entry name" value="SF2_C_EcoAI-like"/>
    <property type="match status" value="1"/>
</dbReference>
<dbReference type="GO" id="GO:0070125">
    <property type="term" value="P:mitochondrial translational elongation"/>
    <property type="evidence" value="ECO:0007669"/>
    <property type="project" value="TreeGrafter"/>
</dbReference>
<dbReference type="PROSITE" id="PS51194">
    <property type="entry name" value="HELICASE_CTER"/>
    <property type="match status" value="1"/>
</dbReference>
<dbReference type="GO" id="GO:0005759">
    <property type="term" value="C:mitochondrial matrix"/>
    <property type="evidence" value="ECO:0007669"/>
    <property type="project" value="TreeGrafter"/>
</dbReference>
<name>A0A6J6SLR6_9ZZZZ</name>
<dbReference type="GO" id="GO:0032042">
    <property type="term" value="P:mitochondrial DNA metabolic process"/>
    <property type="evidence" value="ECO:0007669"/>
    <property type="project" value="TreeGrafter"/>
</dbReference>
<evidence type="ECO:0000313" key="2">
    <source>
        <dbReference type="EMBL" id="CAB4735179.1"/>
    </source>
</evidence>